<evidence type="ECO:0000313" key="10">
    <source>
        <dbReference type="Proteomes" id="UP000243255"/>
    </source>
</evidence>
<dbReference type="AlphaFoldDB" id="A0A1M5MK66"/>
<accession>A0A1M5MK66</accession>
<evidence type="ECO:0000256" key="3">
    <source>
        <dbReference type="ARBA" id="ARBA00022618"/>
    </source>
</evidence>
<evidence type="ECO:0000259" key="8">
    <source>
        <dbReference type="PROSITE" id="PS51779"/>
    </source>
</evidence>
<dbReference type="InterPro" id="IPR050487">
    <property type="entry name" value="FtsQ_DivIB"/>
</dbReference>
<keyword evidence="5" id="KW-1133">Transmembrane helix</keyword>
<keyword evidence="2" id="KW-1003">Cell membrane</keyword>
<dbReference type="PROSITE" id="PS51257">
    <property type="entry name" value="PROKAR_LIPOPROTEIN"/>
    <property type="match status" value="1"/>
</dbReference>
<keyword evidence="3 9" id="KW-0132">Cell division</keyword>
<evidence type="ECO:0000256" key="1">
    <source>
        <dbReference type="ARBA" id="ARBA00004370"/>
    </source>
</evidence>
<keyword evidence="6" id="KW-0472">Membrane</keyword>
<dbReference type="EMBL" id="FQWX01000007">
    <property type="protein sequence ID" value="SHG77299.1"/>
    <property type="molecule type" value="Genomic_DNA"/>
</dbReference>
<dbReference type="GO" id="GO:0005886">
    <property type="term" value="C:plasma membrane"/>
    <property type="evidence" value="ECO:0007669"/>
    <property type="project" value="TreeGrafter"/>
</dbReference>
<feature type="domain" description="POTRA" evidence="8">
    <location>
        <begin position="37"/>
        <end position="105"/>
    </location>
</feature>
<dbReference type="STRING" id="1121321.SAMN04488530_10739"/>
<keyword evidence="4" id="KW-0812">Transmembrane</keyword>
<dbReference type="PROSITE" id="PS51779">
    <property type="entry name" value="POTRA"/>
    <property type="match status" value="1"/>
</dbReference>
<protein>
    <submittedName>
        <fullName evidence="9">Cell division protein FtsQ</fullName>
    </submittedName>
</protein>
<dbReference type="Proteomes" id="UP000243255">
    <property type="component" value="Unassembled WGS sequence"/>
</dbReference>
<proteinExistence type="predicted"/>
<dbReference type="PANTHER" id="PTHR37820:SF1">
    <property type="entry name" value="CELL DIVISION PROTEIN FTSQ"/>
    <property type="match status" value="1"/>
</dbReference>
<comment type="subcellular location">
    <subcellularLocation>
        <location evidence="1">Membrane</location>
    </subcellularLocation>
</comment>
<evidence type="ECO:0000256" key="5">
    <source>
        <dbReference type="ARBA" id="ARBA00022989"/>
    </source>
</evidence>
<evidence type="ECO:0000256" key="4">
    <source>
        <dbReference type="ARBA" id="ARBA00022692"/>
    </source>
</evidence>
<name>A0A1M5MK66_9FIRM</name>
<dbReference type="PANTHER" id="PTHR37820">
    <property type="entry name" value="CELL DIVISION PROTEIN DIVIB"/>
    <property type="match status" value="1"/>
</dbReference>
<reference evidence="10" key="1">
    <citation type="submission" date="2016-11" db="EMBL/GenBank/DDBJ databases">
        <authorList>
            <person name="Varghese N."/>
            <person name="Submissions S."/>
        </authorList>
    </citation>
    <scope>NUCLEOTIDE SEQUENCE [LARGE SCALE GENOMIC DNA]</scope>
    <source>
        <strain evidence="10">DSM 2635</strain>
    </source>
</reference>
<keyword evidence="7" id="KW-0131">Cell cycle</keyword>
<dbReference type="GO" id="GO:0051301">
    <property type="term" value="P:cell division"/>
    <property type="evidence" value="ECO:0007669"/>
    <property type="project" value="UniProtKB-KW"/>
</dbReference>
<evidence type="ECO:0000313" key="9">
    <source>
        <dbReference type="EMBL" id="SHG77299.1"/>
    </source>
</evidence>
<keyword evidence="10" id="KW-1185">Reference proteome</keyword>
<evidence type="ECO:0000256" key="2">
    <source>
        <dbReference type="ARBA" id="ARBA00022475"/>
    </source>
</evidence>
<dbReference type="Gene3D" id="3.10.20.310">
    <property type="entry name" value="membrane protein fhac"/>
    <property type="match status" value="1"/>
</dbReference>
<sequence length="247" mass="28737">MRKTKRKRINQNKVTVILSFLFMLTVGSCILLSSSIFKVKQIDVKGNKECTKQEIINDLGFCLDKNIFRNKTGDIKDKLMENSYIDKVEITRKLPDKLIVNIKERKPIALLRNNGKNCLIDDKGNFLKKVVDLDENKDKVVVDVDYYINKEKKIGFKNEHHGKRLFYLLECLKKSNVYKQIDKVDLMEKEDILIVSRNKVKILLSDNDRLDYNVSRLNSILVDLQNKNISNGTINLSYDKCAIYTPE</sequence>
<gene>
    <name evidence="9" type="ORF">SAMN04488530_10739</name>
</gene>
<dbReference type="InterPro" id="IPR013685">
    <property type="entry name" value="POTRA_FtsQ_type"/>
</dbReference>
<dbReference type="OrthoDB" id="1758330at2"/>
<evidence type="ECO:0000256" key="6">
    <source>
        <dbReference type="ARBA" id="ARBA00023136"/>
    </source>
</evidence>
<dbReference type="RefSeq" id="WP_084120195.1">
    <property type="nucleotide sequence ID" value="NZ_BAABCH010000024.1"/>
</dbReference>
<organism evidence="9 10">
    <name type="scientific">Asaccharospora irregularis DSM 2635</name>
    <dbReference type="NCBI Taxonomy" id="1121321"/>
    <lineage>
        <taxon>Bacteria</taxon>
        <taxon>Bacillati</taxon>
        <taxon>Bacillota</taxon>
        <taxon>Clostridia</taxon>
        <taxon>Peptostreptococcales</taxon>
        <taxon>Peptostreptococcaceae</taxon>
        <taxon>Asaccharospora</taxon>
    </lineage>
</organism>
<evidence type="ECO:0000256" key="7">
    <source>
        <dbReference type="ARBA" id="ARBA00023306"/>
    </source>
</evidence>
<dbReference type="Pfam" id="PF08478">
    <property type="entry name" value="POTRA_1"/>
    <property type="match status" value="1"/>
</dbReference>
<dbReference type="InterPro" id="IPR034746">
    <property type="entry name" value="POTRA"/>
</dbReference>